<evidence type="ECO:0000256" key="5">
    <source>
        <dbReference type="PIRSR" id="PIRSR602081-2"/>
    </source>
</evidence>
<feature type="compositionally biased region" description="Low complexity" evidence="7">
    <location>
        <begin position="232"/>
        <end position="248"/>
    </location>
</feature>
<dbReference type="Pfam" id="PF03441">
    <property type="entry name" value="FAD_binding_7"/>
    <property type="match status" value="1"/>
</dbReference>
<comment type="caution">
    <text evidence="9">The sequence shown here is derived from an EMBL/GenBank/DDBJ whole genome shotgun (WGS) entry which is preliminary data.</text>
</comment>
<evidence type="ECO:0000256" key="6">
    <source>
        <dbReference type="RuleBase" id="RU004182"/>
    </source>
</evidence>
<dbReference type="InterPro" id="IPR002081">
    <property type="entry name" value="Cryptochrome/DNA_photolyase_1"/>
</dbReference>
<dbReference type="InterPro" id="IPR018394">
    <property type="entry name" value="DNA_photolyase_1_CS_C"/>
</dbReference>
<reference evidence="9 10" key="1">
    <citation type="journal article" date="2019" name="Int. J. Syst. Evol. Microbiol.">
        <title>The Global Catalogue of Microorganisms (GCM) 10K type strain sequencing project: providing services to taxonomists for standard genome sequencing and annotation.</title>
        <authorList>
            <consortium name="The Broad Institute Genomics Platform"/>
            <consortium name="The Broad Institute Genome Sequencing Center for Infectious Disease"/>
            <person name="Wu L."/>
            <person name="Ma J."/>
        </authorList>
    </citation>
    <scope>NUCLEOTIDE SEQUENCE [LARGE SCALE GENOMIC DNA]</scope>
    <source>
        <strain evidence="9 10">DT92</strain>
    </source>
</reference>
<comment type="similarity">
    <text evidence="6">Belongs to the DNA photolyase family.</text>
</comment>
<organism evidence="9 10">
    <name type="scientific">Halobaculum litoreum</name>
    <dbReference type="NCBI Taxonomy" id="3031998"/>
    <lineage>
        <taxon>Archaea</taxon>
        <taxon>Methanobacteriati</taxon>
        <taxon>Methanobacteriota</taxon>
        <taxon>Stenosarchaea group</taxon>
        <taxon>Halobacteria</taxon>
        <taxon>Halobacteriales</taxon>
        <taxon>Haloferacaceae</taxon>
        <taxon>Halobaculum</taxon>
    </lineage>
</organism>
<feature type="site" description="Electron transfer via tryptophanyl radical" evidence="5">
    <location>
        <position position="113"/>
    </location>
</feature>
<feature type="compositionally biased region" description="Low complexity" evidence="7">
    <location>
        <begin position="174"/>
        <end position="190"/>
    </location>
</feature>
<dbReference type="EMBL" id="JBHSZG010000008">
    <property type="protein sequence ID" value="MFC7138097.1"/>
    <property type="molecule type" value="Genomic_DNA"/>
</dbReference>
<feature type="domain" description="Cryptochrome/DNA photolyase FAD-binding" evidence="8">
    <location>
        <begin position="2"/>
        <end position="172"/>
    </location>
</feature>
<dbReference type="PRINTS" id="PR00147">
    <property type="entry name" value="DNAPHOTLYASE"/>
</dbReference>
<evidence type="ECO:0000259" key="8">
    <source>
        <dbReference type="Pfam" id="PF03441"/>
    </source>
</evidence>
<feature type="site" description="Electron transfer via tryptophanyl radical" evidence="5">
    <location>
        <position position="36"/>
    </location>
</feature>
<evidence type="ECO:0000256" key="2">
    <source>
        <dbReference type="ARBA" id="ARBA00022827"/>
    </source>
</evidence>
<keyword evidence="1 4" id="KW-0285">Flavoprotein</keyword>
<dbReference type="AlphaFoldDB" id="A0ABD5XSL4"/>
<gene>
    <name evidence="9" type="ORF">ACFQRB_19730</name>
</gene>
<evidence type="ECO:0000256" key="3">
    <source>
        <dbReference type="ARBA" id="ARBA00022991"/>
    </source>
</evidence>
<feature type="compositionally biased region" description="Low complexity" evidence="7">
    <location>
        <begin position="215"/>
        <end position="224"/>
    </location>
</feature>
<feature type="region of interest" description="Disordered" evidence="7">
    <location>
        <begin position="167"/>
        <end position="271"/>
    </location>
</feature>
<feature type="compositionally biased region" description="Low complexity" evidence="7">
    <location>
        <begin position="301"/>
        <end position="312"/>
    </location>
</feature>
<feature type="site" description="Electron transfer via tryptophanyl radical" evidence="5">
    <location>
        <position position="90"/>
    </location>
</feature>
<proteinExistence type="inferred from homology"/>
<keyword evidence="10" id="KW-1185">Reference proteome</keyword>
<evidence type="ECO:0000256" key="7">
    <source>
        <dbReference type="SAM" id="MobiDB-lite"/>
    </source>
</evidence>
<dbReference type="GO" id="GO:0006950">
    <property type="term" value="P:response to stress"/>
    <property type="evidence" value="ECO:0007669"/>
    <property type="project" value="UniProtKB-ARBA"/>
</dbReference>
<feature type="binding site" evidence="4">
    <location>
        <begin position="103"/>
        <end position="105"/>
    </location>
    <ligand>
        <name>FAD</name>
        <dbReference type="ChEBI" id="CHEBI:57692"/>
    </ligand>
</feature>
<feature type="region of interest" description="Disordered" evidence="7">
    <location>
        <begin position="291"/>
        <end position="327"/>
    </location>
</feature>
<name>A0ABD5XSL4_9EURY</name>
<dbReference type="SUPFAM" id="SSF48173">
    <property type="entry name" value="Cryptochrome/photolyase FAD-binding domain"/>
    <property type="match status" value="1"/>
</dbReference>
<dbReference type="Proteomes" id="UP001596368">
    <property type="component" value="Unassembled WGS sequence"/>
</dbReference>
<evidence type="ECO:0000313" key="9">
    <source>
        <dbReference type="EMBL" id="MFC7138097.1"/>
    </source>
</evidence>
<keyword evidence="3 6" id="KW-0157">Chromophore</keyword>
<dbReference type="PANTHER" id="PTHR11455:SF9">
    <property type="entry name" value="CRYPTOCHROME CIRCADIAN CLOCK 5 ISOFORM X1"/>
    <property type="match status" value="1"/>
</dbReference>
<feature type="compositionally biased region" description="Basic and acidic residues" evidence="7">
    <location>
        <begin position="250"/>
        <end position="263"/>
    </location>
</feature>
<keyword evidence="2 4" id="KW-0274">FAD</keyword>
<feature type="compositionally biased region" description="Basic residues" evidence="7">
    <location>
        <begin position="204"/>
        <end position="213"/>
    </location>
</feature>
<dbReference type="PANTHER" id="PTHR11455">
    <property type="entry name" value="CRYPTOCHROME"/>
    <property type="match status" value="1"/>
</dbReference>
<evidence type="ECO:0000256" key="1">
    <source>
        <dbReference type="ARBA" id="ARBA00022630"/>
    </source>
</evidence>
<dbReference type="GO" id="GO:0006139">
    <property type="term" value="P:nucleobase-containing compound metabolic process"/>
    <property type="evidence" value="ECO:0007669"/>
    <property type="project" value="UniProtKB-ARBA"/>
</dbReference>
<accession>A0ABD5XSL4</accession>
<protein>
    <submittedName>
        <fullName evidence="9">FAD-binding domain-containing protein</fullName>
    </submittedName>
</protein>
<dbReference type="Gene3D" id="1.10.579.10">
    <property type="entry name" value="DNA Cyclobutane Dipyrimidine Photolyase, subunit A, domain 3"/>
    <property type="match status" value="1"/>
</dbReference>
<dbReference type="InterPro" id="IPR036134">
    <property type="entry name" value="Crypto/Photolyase_FAD-like_sf"/>
</dbReference>
<dbReference type="PROSITE" id="PS00394">
    <property type="entry name" value="DNA_PHOTOLYASES_1_1"/>
    <property type="match status" value="1"/>
</dbReference>
<evidence type="ECO:0000313" key="10">
    <source>
        <dbReference type="Proteomes" id="UP001596368"/>
    </source>
</evidence>
<dbReference type="InterPro" id="IPR005101">
    <property type="entry name" value="Cryptochr/Photolyase_FAD-bd"/>
</dbReference>
<feature type="binding site" evidence="4">
    <location>
        <position position="2"/>
    </location>
    <ligand>
        <name>FAD</name>
        <dbReference type="ChEBI" id="CHEBI:57692"/>
    </ligand>
</feature>
<comment type="cofactor">
    <cofactor evidence="4">
        <name>FAD</name>
        <dbReference type="ChEBI" id="CHEBI:57692"/>
    </cofactor>
    <text evidence="4">Binds 1 FAD per subunit.</text>
</comment>
<sequence>MFRDRLYWNRHYTQKLQDWPGWTDRAVNPVFRRLNWDRRDDDLIAAWKAGETGYPMVDASMRCLRATGWLNFRMRAMCASFFGYVLEQPWRVGADHFYEHLIDADPAINYTQWQYQTGLTGIAAVRVYNPRKQVRENDPDGEFVHRWVPELADVPPRHLDEPEKMPLATQAEPASGSARTTRGRSSSSRPSGRRRATGSERSRTVRRRPRGTRRSGGASRCRGTVASDWRKTTAATTTPAADRPASTRSSDSRPRSHARERPQRSRGWPASNSTCIRACTLDHSASLWRTRATTPRCPSGADSARSADRSASPTRVSRTPIHLPRRY</sequence>
<evidence type="ECO:0000256" key="4">
    <source>
        <dbReference type="PIRSR" id="PIRSR602081-1"/>
    </source>
</evidence>